<evidence type="ECO:0000313" key="1">
    <source>
        <dbReference type="EMBL" id="MCJ8239447.1"/>
    </source>
</evidence>
<proteinExistence type="predicted"/>
<organism evidence="1 2">
    <name type="scientific">Peteryoungia algae</name>
    <dbReference type="NCBI Taxonomy" id="2919917"/>
    <lineage>
        <taxon>Bacteria</taxon>
        <taxon>Pseudomonadati</taxon>
        <taxon>Pseudomonadota</taxon>
        <taxon>Alphaproteobacteria</taxon>
        <taxon>Hyphomicrobiales</taxon>
        <taxon>Rhizobiaceae</taxon>
        <taxon>Peteryoungia</taxon>
    </lineage>
</organism>
<protein>
    <submittedName>
        <fullName evidence="1">Uncharacterized protein</fullName>
    </submittedName>
</protein>
<dbReference type="Proteomes" id="UP001522662">
    <property type="component" value="Unassembled WGS sequence"/>
</dbReference>
<dbReference type="RefSeq" id="WP_245137057.1">
    <property type="nucleotide sequence ID" value="NZ_CP128477.1"/>
</dbReference>
<accession>A0ABT0D205</accession>
<comment type="caution">
    <text evidence="1">The sequence shown here is derived from an EMBL/GenBank/DDBJ whole genome shotgun (WGS) entry which is preliminary data.</text>
</comment>
<keyword evidence="2" id="KW-1185">Reference proteome</keyword>
<evidence type="ECO:0000313" key="2">
    <source>
        <dbReference type="Proteomes" id="UP001522662"/>
    </source>
</evidence>
<gene>
    <name evidence="1" type="ORF">MKJ03_14015</name>
</gene>
<dbReference type="EMBL" id="JALAYX010000003">
    <property type="protein sequence ID" value="MCJ8239447.1"/>
    <property type="molecule type" value="Genomic_DNA"/>
</dbReference>
<name>A0ABT0D205_9HYPH</name>
<sequence length="249" mass="29246">MAIDRPFRRTVRQFADGDYTEGGRWRYIRHPKFCTEPEHYIRAFELIQKDLFEIFDYIEPDDKNLKTYSFRIHELFIRSCIELEANFKAILKENEYQKAGTWNINDYRKIEASHFLSQYEVKLPLWRTGTKVLAPFHDWTSNGKPTWYQEYHAAKHDRHASFSKANFDNLLHSVAGLVVVLHAQFLDGPFETQGQLEISLGPSDGYEKAIGGYFKVKLPTNIPPAERYGFTWQLLEPLADPFVDFPYPI</sequence>
<reference evidence="1 2" key="1">
    <citation type="submission" date="2022-03" db="EMBL/GenBank/DDBJ databases">
        <title>Rhizobium SSM4.3 sp. nov., isolated from Sediment (Gouqi Island).</title>
        <authorList>
            <person name="Chen G."/>
        </authorList>
    </citation>
    <scope>NUCLEOTIDE SEQUENCE [LARGE SCALE GENOMIC DNA]</scope>
    <source>
        <strain evidence="1 2">SSM4.3</strain>
    </source>
</reference>